<evidence type="ECO:0000313" key="1">
    <source>
        <dbReference type="EMBL" id="EEX75801.1"/>
    </source>
</evidence>
<dbReference type="PANTHER" id="PTHR35271">
    <property type="entry name" value="ABC TRANSPORTER, SUBSTRATE-BINDING LIPOPROTEIN-RELATED"/>
    <property type="match status" value="1"/>
</dbReference>
<dbReference type="Proteomes" id="UP000006233">
    <property type="component" value="Unassembled WGS sequence"/>
</dbReference>
<dbReference type="Pfam" id="PF04392">
    <property type="entry name" value="ABC_sub_bind"/>
    <property type="match status" value="1"/>
</dbReference>
<dbReference type="SUPFAM" id="SSF53822">
    <property type="entry name" value="Periplasmic binding protein-like I"/>
    <property type="match status" value="1"/>
</dbReference>
<dbReference type="Gene3D" id="3.40.50.2300">
    <property type="match status" value="2"/>
</dbReference>
<dbReference type="EMBL" id="ACVB02000005">
    <property type="protein sequence ID" value="EEX75801.1"/>
    <property type="molecule type" value="Genomic_DNA"/>
</dbReference>
<accession>C9MTZ4</accession>
<dbReference type="STRING" id="634994.GCWU000323_00012"/>
<protein>
    <submittedName>
        <fullName evidence="1">ABC transporter substrate binding protein</fullName>
    </submittedName>
</protein>
<dbReference type="eggNOG" id="COG2984">
    <property type="taxonomic scope" value="Bacteria"/>
</dbReference>
<dbReference type="PANTHER" id="PTHR35271:SF1">
    <property type="entry name" value="ABC TRANSPORTER, SUBSTRATE-BINDING LIPOPROTEIN"/>
    <property type="match status" value="1"/>
</dbReference>
<dbReference type="CDD" id="cd06325">
    <property type="entry name" value="PBP1_ABC_unchar_transporter"/>
    <property type="match status" value="1"/>
</dbReference>
<name>C9MTZ4_9FUSO</name>
<dbReference type="HOGENOM" id="CLU_058196_1_0_0"/>
<dbReference type="AlphaFoldDB" id="C9MTZ4"/>
<sequence length="337" mass="36329">MKKIMRGVLLFGMLGGMLLSCGNKKSNDSQEQKKDSKVSEKVYKIGLSQIVDHPALNAAKQGFKDALEKAGVKADYDDKIANNDMSNQTLIMKQFAADKKDLVFAITTPTAQAAKNQIGSETPVIFGSVTDPKSAGLVGIPNVTGTSGAAPIKENLKLMRELLPEAKKIGIIYNSSEQNSVSEVNNLKKLAGEHGFTVVEKAVTNGTEMVAAANLISKDIDIYYAIQDNTVASYFAAILDVFNNAKVPVLATNDVYSNAGGLISQGTTDYNIGYRSGEIAAEILLKGKKPNEIPIETVKNLQIEINKQNMQLLGIKIPDSILKQAKMVETKKINSFA</sequence>
<dbReference type="PROSITE" id="PS51257">
    <property type="entry name" value="PROKAR_LIPOPROTEIN"/>
    <property type="match status" value="1"/>
</dbReference>
<dbReference type="RefSeq" id="WP_006803348.1">
    <property type="nucleotide sequence ID" value="NZ_GG700632.1"/>
</dbReference>
<comment type="caution">
    <text evidence="1">The sequence shown here is derived from an EMBL/GenBank/DDBJ whole genome shotgun (WGS) entry which is preliminary data.</text>
</comment>
<reference evidence="1 2" key="1">
    <citation type="submission" date="2009-09" db="EMBL/GenBank/DDBJ databases">
        <authorList>
            <person name="Weinstock G."/>
            <person name="Sodergren E."/>
            <person name="Clifton S."/>
            <person name="Fulton L."/>
            <person name="Fulton B."/>
            <person name="Courtney L."/>
            <person name="Fronick C."/>
            <person name="Harrison M."/>
            <person name="Strong C."/>
            <person name="Farmer C."/>
            <person name="Delahaunty K."/>
            <person name="Markovic C."/>
            <person name="Hall O."/>
            <person name="Minx P."/>
            <person name="Tomlinson C."/>
            <person name="Mitreva M."/>
            <person name="Nelson J."/>
            <person name="Hou S."/>
            <person name="Wollam A."/>
            <person name="Pepin K.H."/>
            <person name="Johnson M."/>
            <person name="Bhonagiri V."/>
            <person name="Nash W.E."/>
            <person name="Warren W."/>
            <person name="Chinwalla A."/>
            <person name="Mardis E.R."/>
            <person name="Wilson R.K."/>
        </authorList>
    </citation>
    <scope>NUCLEOTIDE SEQUENCE [LARGE SCALE GENOMIC DNA]</scope>
    <source>
        <strain evidence="1 2">F0254</strain>
    </source>
</reference>
<dbReference type="InterPro" id="IPR028082">
    <property type="entry name" value="Peripla_BP_I"/>
</dbReference>
<proteinExistence type="predicted"/>
<dbReference type="InterPro" id="IPR007487">
    <property type="entry name" value="ABC_transpt-TYRBP-like"/>
</dbReference>
<evidence type="ECO:0000313" key="2">
    <source>
        <dbReference type="Proteomes" id="UP000006233"/>
    </source>
</evidence>
<gene>
    <name evidence="1" type="ORF">GCWU000323_00012</name>
</gene>
<organism evidence="1 2">
    <name type="scientific">Leptotrichia hofstadii F0254</name>
    <dbReference type="NCBI Taxonomy" id="634994"/>
    <lineage>
        <taxon>Bacteria</taxon>
        <taxon>Fusobacteriati</taxon>
        <taxon>Fusobacteriota</taxon>
        <taxon>Fusobacteriia</taxon>
        <taxon>Fusobacteriales</taxon>
        <taxon>Leptotrichiaceae</taxon>
        <taxon>Leptotrichia</taxon>
    </lineage>
</organism>